<proteinExistence type="predicted"/>
<accession>A0ABN9WK00</accession>
<evidence type="ECO:0000313" key="1">
    <source>
        <dbReference type="EMBL" id="CAK0886867.1"/>
    </source>
</evidence>
<organism evidence="1 2">
    <name type="scientific">Prorocentrum cordatum</name>
    <dbReference type="NCBI Taxonomy" id="2364126"/>
    <lineage>
        <taxon>Eukaryota</taxon>
        <taxon>Sar</taxon>
        <taxon>Alveolata</taxon>
        <taxon>Dinophyceae</taxon>
        <taxon>Prorocentrales</taxon>
        <taxon>Prorocentraceae</taxon>
        <taxon>Prorocentrum</taxon>
    </lineage>
</organism>
<comment type="caution">
    <text evidence="1">The sequence shown here is derived from an EMBL/GenBank/DDBJ whole genome shotgun (WGS) entry which is preliminary data.</text>
</comment>
<evidence type="ECO:0000313" key="2">
    <source>
        <dbReference type="Proteomes" id="UP001189429"/>
    </source>
</evidence>
<dbReference type="Proteomes" id="UP001189429">
    <property type="component" value="Unassembled WGS sequence"/>
</dbReference>
<dbReference type="EMBL" id="CAUYUJ010018862">
    <property type="protein sequence ID" value="CAK0886867.1"/>
    <property type="molecule type" value="Genomic_DNA"/>
</dbReference>
<name>A0ABN9WK00_9DINO</name>
<keyword evidence="2" id="KW-1185">Reference proteome</keyword>
<reference evidence="1" key="1">
    <citation type="submission" date="2023-10" db="EMBL/GenBank/DDBJ databases">
        <authorList>
            <person name="Chen Y."/>
            <person name="Shah S."/>
            <person name="Dougan E. K."/>
            <person name="Thang M."/>
            <person name="Chan C."/>
        </authorList>
    </citation>
    <scope>NUCLEOTIDE SEQUENCE [LARGE SCALE GENOMIC DNA]</scope>
</reference>
<gene>
    <name evidence="1" type="ORF">PCOR1329_LOCUS68108</name>
</gene>
<protein>
    <submittedName>
        <fullName evidence="1">Uncharacterized protein</fullName>
    </submittedName>
</protein>
<sequence>MPTTFSGTFSTSAIATTFRAKLACAENCGEIPIKCCNKKATGNRAAHHGFSEHALGCIGAALSCRQTTSPVSLCSDGMSTRRLVNKCDAYKPPPNQHAMQKYEQPYSANAVWIIILCTKCA</sequence>